<reference evidence="1 2" key="1">
    <citation type="submission" date="2016-06" db="EMBL/GenBank/DDBJ databases">
        <authorList>
            <person name="Kjaerup R.B."/>
            <person name="Dalgaard T.S."/>
            <person name="Juul-Madsen H.R."/>
        </authorList>
    </citation>
    <scope>NUCLEOTIDE SEQUENCE [LARGE SCALE GENOMIC DNA]</scope>
    <source>
        <strain evidence="1">3</strain>
    </source>
</reference>
<accession>A0A1A8XHK3</accession>
<proteinExistence type="predicted"/>
<dbReference type="EMBL" id="FLQX01000084">
    <property type="protein sequence ID" value="SBT04664.1"/>
    <property type="molecule type" value="Genomic_DNA"/>
</dbReference>
<dbReference type="AlphaFoldDB" id="A0A1A8XHK3"/>
<keyword evidence="2" id="KW-1185">Reference proteome</keyword>
<organism evidence="1 2">
    <name type="scientific">Candidatus Accumulibacter aalborgensis</name>
    <dbReference type="NCBI Taxonomy" id="1860102"/>
    <lineage>
        <taxon>Bacteria</taxon>
        <taxon>Pseudomonadati</taxon>
        <taxon>Pseudomonadota</taxon>
        <taxon>Betaproteobacteria</taxon>
        <taxon>Candidatus Accumulibacter</taxon>
    </lineage>
</organism>
<evidence type="ECO:0000313" key="1">
    <source>
        <dbReference type="EMBL" id="SBT04664.1"/>
    </source>
</evidence>
<evidence type="ECO:0000313" key="2">
    <source>
        <dbReference type="Proteomes" id="UP000199169"/>
    </source>
</evidence>
<protein>
    <submittedName>
        <fullName evidence="1">Uncharacterized protein</fullName>
    </submittedName>
</protein>
<dbReference type="Proteomes" id="UP000199169">
    <property type="component" value="Unassembled WGS sequence"/>
</dbReference>
<gene>
    <name evidence="1" type="ORF">ACCAA_1740003</name>
</gene>
<sequence>MAQEALIALRRATESTGRGRREQILESISLDIATTGIRTLSVGPERLLCDDRDR</sequence>
<dbReference type="STRING" id="1860102.ACCAA_1740003"/>
<name>A0A1A8XHK3_9PROT</name>